<dbReference type="EMBL" id="SSMD01000006">
    <property type="protein sequence ID" value="THD72815.1"/>
    <property type="molecule type" value="Genomic_DNA"/>
</dbReference>
<dbReference type="Gene3D" id="3.30.70.1070">
    <property type="entry name" value="Sporulation related repeat"/>
    <property type="match status" value="1"/>
</dbReference>
<dbReference type="Proteomes" id="UP000306113">
    <property type="component" value="Unassembled WGS sequence"/>
</dbReference>
<dbReference type="PROSITE" id="PS51724">
    <property type="entry name" value="SPOR"/>
    <property type="match status" value="1"/>
</dbReference>
<name>A0A4V3UYT7_9RHOB</name>
<dbReference type="GO" id="GO:0042834">
    <property type="term" value="F:peptidoglycan binding"/>
    <property type="evidence" value="ECO:0007669"/>
    <property type="project" value="InterPro"/>
</dbReference>
<dbReference type="OrthoDB" id="7843142at2"/>
<feature type="region of interest" description="Disordered" evidence="1">
    <location>
        <begin position="1"/>
        <end position="34"/>
    </location>
</feature>
<evidence type="ECO:0000256" key="1">
    <source>
        <dbReference type="SAM" id="MobiDB-lite"/>
    </source>
</evidence>
<keyword evidence="4" id="KW-1185">Reference proteome</keyword>
<gene>
    <name evidence="3" type="ORF">E7681_12865</name>
</gene>
<feature type="compositionally biased region" description="Low complexity" evidence="1">
    <location>
        <begin position="1"/>
        <end position="16"/>
    </location>
</feature>
<protein>
    <submittedName>
        <fullName evidence="3">SPOR domain-containing protein</fullName>
    </submittedName>
</protein>
<feature type="domain" description="SPOR" evidence="2">
    <location>
        <begin position="168"/>
        <end position="245"/>
    </location>
</feature>
<dbReference type="SUPFAM" id="SSF110997">
    <property type="entry name" value="Sporulation related repeat"/>
    <property type="match status" value="1"/>
</dbReference>
<feature type="region of interest" description="Disordered" evidence="1">
    <location>
        <begin position="93"/>
        <end position="117"/>
    </location>
</feature>
<dbReference type="InterPro" id="IPR036680">
    <property type="entry name" value="SPOR-like_sf"/>
</dbReference>
<evidence type="ECO:0000313" key="4">
    <source>
        <dbReference type="Proteomes" id="UP000306113"/>
    </source>
</evidence>
<dbReference type="InterPro" id="IPR007730">
    <property type="entry name" value="SPOR-like_dom"/>
</dbReference>
<proteinExistence type="predicted"/>
<dbReference type="Pfam" id="PF05036">
    <property type="entry name" value="SPOR"/>
    <property type="match status" value="1"/>
</dbReference>
<sequence>MTTPPRAMAPAPRRVAPTPPPAPQSAMNCPELGDSARFMQGEGVRCGPQAEPPVIYAVEAGRDGSTAAKPAYAAPTVRADTYRAPPGIRVPDGYRPVWKDDRLNPNRGPRTAQGDADSDLVWTQTVPRRLIDQRTGQDVTRLFPGLSYPHTTFAAQSRQAAVAPQAAPVATAHQFVQVGTFGVPANAQRSAAQLQQAGLPVQTSSFRKGGKSYQVVFAGPFGNSNDLAQALHTARQAGFRDAFLR</sequence>
<comment type="caution">
    <text evidence="3">The sequence shown here is derived from an EMBL/GenBank/DDBJ whole genome shotgun (WGS) entry which is preliminary data.</text>
</comment>
<evidence type="ECO:0000259" key="2">
    <source>
        <dbReference type="PROSITE" id="PS51724"/>
    </source>
</evidence>
<organism evidence="3 4">
    <name type="scientific">Thalassobius vesicularis</name>
    <dbReference type="NCBI Taxonomy" id="1294297"/>
    <lineage>
        <taxon>Bacteria</taxon>
        <taxon>Pseudomonadati</taxon>
        <taxon>Pseudomonadota</taxon>
        <taxon>Alphaproteobacteria</taxon>
        <taxon>Rhodobacterales</taxon>
        <taxon>Roseobacteraceae</taxon>
        <taxon>Thalassovita</taxon>
    </lineage>
</organism>
<reference evidence="3 4" key="1">
    <citation type="submission" date="2019-04" db="EMBL/GenBank/DDBJ databases">
        <title>Draft genome sequence of Youngimonas vesicularis.</title>
        <authorList>
            <person name="Hameed A."/>
        </authorList>
    </citation>
    <scope>NUCLEOTIDE SEQUENCE [LARGE SCALE GENOMIC DNA]</scope>
    <source>
        <strain evidence="3 4">CC-AMW-E</strain>
    </source>
</reference>
<accession>A0A4V3UYT7</accession>
<evidence type="ECO:0000313" key="3">
    <source>
        <dbReference type="EMBL" id="THD72815.1"/>
    </source>
</evidence>
<dbReference type="AlphaFoldDB" id="A0A4V3UYT7"/>